<dbReference type="RefSeq" id="WP_330930112.1">
    <property type="nucleotide sequence ID" value="NZ_CP119075.1"/>
</dbReference>
<keyword evidence="7 10" id="KW-0812">Transmembrane</keyword>
<evidence type="ECO:0000256" key="5">
    <source>
        <dbReference type="ARBA" id="ARBA00022448"/>
    </source>
</evidence>
<organism evidence="11 12">
    <name type="scientific">Synoicihabitans lomoniglobus</name>
    <dbReference type="NCBI Taxonomy" id="2909285"/>
    <lineage>
        <taxon>Bacteria</taxon>
        <taxon>Pseudomonadati</taxon>
        <taxon>Verrucomicrobiota</taxon>
        <taxon>Opitutia</taxon>
        <taxon>Opitutales</taxon>
        <taxon>Opitutaceae</taxon>
        <taxon>Synoicihabitans</taxon>
    </lineage>
</organism>
<evidence type="ECO:0000313" key="12">
    <source>
        <dbReference type="Proteomes" id="UP001218638"/>
    </source>
</evidence>
<gene>
    <name evidence="11" type="primary">pnuC</name>
    <name evidence="11" type="ORF">PXH66_01790</name>
</gene>
<protein>
    <recommendedName>
        <fullName evidence="4">Nicotinamide riboside transporter PnuC</fullName>
    </recommendedName>
</protein>
<accession>A0AAE9ZWJ4</accession>
<keyword evidence="5" id="KW-0813">Transport</keyword>
<dbReference type="KEGG" id="slom:PXH66_01790"/>
<dbReference type="PANTHER" id="PTHR36122:SF2">
    <property type="entry name" value="NICOTINAMIDE RIBOSIDE TRANSPORTER PNUC"/>
    <property type="match status" value="1"/>
</dbReference>
<proteinExistence type="inferred from homology"/>
<dbReference type="PANTHER" id="PTHR36122">
    <property type="entry name" value="NICOTINAMIDE RIBOSIDE TRANSPORTER PNUC"/>
    <property type="match status" value="1"/>
</dbReference>
<dbReference type="EMBL" id="CP119075">
    <property type="protein sequence ID" value="WED65581.1"/>
    <property type="molecule type" value="Genomic_DNA"/>
</dbReference>
<evidence type="ECO:0000256" key="8">
    <source>
        <dbReference type="ARBA" id="ARBA00022989"/>
    </source>
</evidence>
<comment type="similarity">
    <text evidence="3">Belongs to the nicotinamide ribonucleoside (NR) uptake permease (TC 4.B.1) family.</text>
</comment>
<dbReference type="Pfam" id="PF04973">
    <property type="entry name" value="NMN_transporter"/>
    <property type="match status" value="1"/>
</dbReference>
<evidence type="ECO:0000313" key="11">
    <source>
        <dbReference type="EMBL" id="WED65581.1"/>
    </source>
</evidence>
<evidence type="ECO:0000256" key="4">
    <source>
        <dbReference type="ARBA" id="ARBA00017522"/>
    </source>
</evidence>
<evidence type="ECO:0000256" key="9">
    <source>
        <dbReference type="ARBA" id="ARBA00023136"/>
    </source>
</evidence>
<feature type="transmembrane region" description="Helical" evidence="10">
    <location>
        <begin position="64"/>
        <end position="82"/>
    </location>
</feature>
<sequence>MTDGLQQIVDGLTDASPLDQVNLVLGIVGVALMIRRSLWAFPVGMVAVTVQGVLFWQWTFYADAKLQIFFFVCLGYGWWHWVKHKGNAPELPITTLGWPVRGAWIVGATLVMLGWGYWQSGHTDAVMPYRDTFIASFSMAAQVLQVRKRLENWAGWVAVNSVAVVTYWAAGLVYTSFLYTVFLGMGVLGWWQWWRAMTATTAATEEAATHG</sequence>
<reference evidence="11" key="1">
    <citation type="submission" date="2023-03" db="EMBL/GenBank/DDBJ databases">
        <title>Lomoglobus Profundus gen. nov., sp. nov., a novel member of the phylum Verrucomicrobia, isolated from deep-marine sediment of South China Sea.</title>
        <authorList>
            <person name="Ahmad T."/>
            <person name="Ishaq S.E."/>
            <person name="Wang F."/>
        </authorList>
    </citation>
    <scope>NUCLEOTIDE SEQUENCE</scope>
    <source>
        <strain evidence="11">LMO-M01</strain>
    </source>
</reference>
<comment type="subcellular location">
    <subcellularLocation>
        <location evidence="2">Cell membrane</location>
        <topology evidence="2">Multi-pass membrane protein</topology>
    </subcellularLocation>
</comment>
<dbReference type="GO" id="GO:0005886">
    <property type="term" value="C:plasma membrane"/>
    <property type="evidence" value="ECO:0007669"/>
    <property type="project" value="UniProtKB-SubCell"/>
</dbReference>
<evidence type="ECO:0000256" key="6">
    <source>
        <dbReference type="ARBA" id="ARBA00022475"/>
    </source>
</evidence>
<dbReference type="GO" id="GO:0034257">
    <property type="term" value="F:nicotinamide riboside transmembrane transporter activity"/>
    <property type="evidence" value="ECO:0007669"/>
    <property type="project" value="InterPro"/>
</dbReference>
<feature type="transmembrane region" description="Helical" evidence="10">
    <location>
        <begin position="102"/>
        <end position="118"/>
    </location>
</feature>
<keyword evidence="12" id="KW-1185">Reference proteome</keyword>
<comment type="function">
    <text evidence="1">Required for nicotinamide riboside transport across the inner membrane.</text>
</comment>
<dbReference type="Proteomes" id="UP001218638">
    <property type="component" value="Chromosome"/>
</dbReference>
<dbReference type="NCBIfam" id="TIGR01528">
    <property type="entry name" value="NMN_trans_PnuC"/>
    <property type="match status" value="1"/>
</dbReference>
<evidence type="ECO:0000256" key="2">
    <source>
        <dbReference type="ARBA" id="ARBA00004651"/>
    </source>
</evidence>
<evidence type="ECO:0000256" key="10">
    <source>
        <dbReference type="SAM" id="Phobius"/>
    </source>
</evidence>
<evidence type="ECO:0000256" key="7">
    <source>
        <dbReference type="ARBA" id="ARBA00022692"/>
    </source>
</evidence>
<feature type="transmembrane region" description="Helical" evidence="10">
    <location>
        <begin position="177"/>
        <end position="194"/>
    </location>
</feature>
<dbReference type="InterPro" id="IPR006419">
    <property type="entry name" value="NMN_transpt_PnuC"/>
</dbReference>
<dbReference type="AlphaFoldDB" id="A0AAE9ZWJ4"/>
<evidence type="ECO:0000256" key="3">
    <source>
        <dbReference type="ARBA" id="ARBA00006669"/>
    </source>
</evidence>
<feature type="transmembrane region" description="Helical" evidence="10">
    <location>
        <begin position="38"/>
        <end position="58"/>
    </location>
</feature>
<keyword evidence="8 10" id="KW-1133">Transmembrane helix</keyword>
<keyword evidence="9 10" id="KW-0472">Membrane</keyword>
<evidence type="ECO:0000256" key="1">
    <source>
        <dbReference type="ARBA" id="ARBA00002672"/>
    </source>
</evidence>
<keyword evidence="6" id="KW-1003">Cell membrane</keyword>
<name>A0AAE9ZWJ4_9BACT</name>